<dbReference type="Gene3D" id="3.40.800.10">
    <property type="entry name" value="Ureohydrolase domain"/>
    <property type="match status" value="1"/>
</dbReference>
<feature type="signal peptide" evidence="8">
    <location>
        <begin position="1"/>
        <end position="18"/>
    </location>
</feature>
<evidence type="ECO:0000313" key="10">
    <source>
        <dbReference type="Proteomes" id="UP000800094"/>
    </source>
</evidence>
<dbReference type="EMBL" id="ML987189">
    <property type="protein sequence ID" value="KAF2255636.1"/>
    <property type="molecule type" value="Genomic_DNA"/>
</dbReference>
<keyword evidence="6" id="KW-0464">Manganese</keyword>
<dbReference type="GeneID" id="54578706"/>
<protein>
    <recommendedName>
        <fullName evidence="5">agmatinase</fullName>
        <ecNumber evidence="5">3.5.3.11</ecNumber>
    </recommendedName>
</protein>
<evidence type="ECO:0000313" key="9">
    <source>
        <dbReference type="EMBL" id="KAF2255636.1"/>
    </source>
</evidence>
<comment type="cofactor">
    <cofactor evidence="6">
        <name>Mn(2+)</name>
        <dbReference type="ChEBI" id="CHEBI:29035"/>
    </cofactor>
    <text evidence="6">Binds 2 manganese ions per subunit.</text>
</comment>
<evidence type="ECO:0000256" key="7">
    <source>
        <dbReference type="RuleBase" id="RU003684"/>
    </source>
</evidence>
<dbReference type="PANTHER" id="PTHR11358:SF26">
    <property type="entry name" value="GUANIDINO ACID HYDROLASE, MITOCHONDRIAL"/>
    <property type="match status" value="1"/>
</dbReference>
<dbReference type="InterPro" id="IPR023696">
    <property type="entry name" value="Ureohydrolase_dom_sf"/>
</dbReference>
<dbReference type="SUPFAM" id="SSF52768">
    <property type="entry name" value="Arginase/deacetylase"/>
    <property type="match status" value="1"/>
</dbReference>
<dbReference type="RefSeq" id="XP_033690640.1">
    <property type="nucleotide sequence ID" value="XM_033825376.1"/>
</dbReference>
<dbReference type="PIRSF" id="PIRSF036979">
    <property type="entry name" value="Arginase"/>
    <property type="match status" value="1"/>
</dbReference>
<dbReference type="Proteomes" id="UP000800094">
    <property type="component" value="Unassembled WGS sequence"/>
</dbReference>
<dbReference type="PROSITE" id="PS51409">
    <property type="entry name" value="ARGINASE_2"/>
    <property type="match status" value="1"/>
</dbReference>
<feature type="binding site" evidence="6">
    <location>
        <position position="204"/>
    </location>
    <ligand>
        <name>Mn(2+)</name>
        <dbReference type="ChEBI" id="CHEBI:29035"/>
        <label>1</label>
    </ligand>
</feature>
<feature type="binding site" evidence="6">
    <location>
        <position position="180"/>
    </location>
    <ligand>
        <name>Mn(2+)</name>
        <dbReference type="ChEBI" id="CHEBI:29035"/>
        <label>1</label>
    </ligand>
</feature>
<dbReference type="InterPro" id="IPR006035">
    <property type="entry name" value="Ureohydrolase"/>
</dbReference>
<dbReference type="GO" id="GO:0008783">
    <property type="term" value="F:agmatinase activity"/>
    <property type="evidence" value="ECO:0007669"/>
    <property type="project" value="UniProtKB-EC"/>
</dbReference>
<evidence type="ECO:0000256" key="6">
    <source>
        <dbReference type="PIRSR" id="PIRSR036979-1"/>
    </source>
</evidence>
<dbReference type="GO" id="GO:0019627">
    <property type="term" value="P:urea metabolic process"/>
    <property type="evidence" value="ECO:0007669"/>
    <property type="project" value="UniProtKB-ARBA"/>
</dbReference>
<feature type="binding site" evidence="6">
    <location>
        <position position="208"/>
    </location>
    <ligand>
        <name>Mn(2+)</name>
        <dbReference type="ChEBI" id="CHEBI:29035"/>
        <label>1</label>
    </ligand>
</feature>
<reference evidence="9" key="1">
    <citation type="journal article" date="2020" name="Stud. Mycol.">
        <title>101 Dothideomycetes genomes: a test case for predicting lifestyles and emergence of pathogens.</title>
        <authorList>
            <person name="Haridas S."/>
            <person name="Albert R."/>
            <person name="Binder M."/>
            <person name="Bloem J."/>
            <person name="Labutti K."/>
            <person name="Salamov A."/>
            <person name="Andreopoulos B."/>
            <person name="Baker S."/>
            <person name="Barry K."/>
            <person name="Bills G."/>
            <person name="Bluhm B."/>
            <person name="Cannon C."/>
            <person name="Castanera R."/>
            <person name="Culley D."/>
            <person name="Daum C."/>
            <person name="Ezra D."/>
            <person name="Gonzalez J."/>
            <person name="Henrissat B."/>
            <person name="Kuo A."/>
            <person name="Liang C."/>
            <person name="Lipzen A."/>
            <person name="Lutzoni F."/>
            <person name="Magnuson J."/>
            <person name="Mondo S."/>
            <person name="Nolan M."/>
            <person name="Ohm R."/>
            <person name="Pangilinan J."/>
            <person name="Park H.-J."/>
            <person name="Ramirez L."/>
            <person name="Alfaro M."/>
            <person name="Sun H."/>
            <person name="Tritt A."/>
            <person name="Yoshinaga Y."/>
            <person name="Zwiers L.-H."/>
            <person name="Turgeon B."/>
            <person name="Goodwin S."/>
            <person name="Spatafora J."/>
            <person name="Crous P."/>
            <person name="Grigoriev I."/>
        </authorList>
    </citation>
    <scope>NUCLEOTIDE SEQUENCE</scope>
    <source>
        <strain evidence="9">CBS 122368</strain>
    </source>
</reference>
<feature type="chain" id="PRO_5025418111" description="agmatinase" evidence="8">
    <location>
        <begin position="19"/>
        <end position="404"/>
    </location>
</feature>
<accession>A0A6A6IZ65</accession>
<feature type="binding site" evidence="6">
    <location>
        <position position="206"/>
    </location>
    <ligand>
        <name>Mn(2+)</name>
        <dbReference type="ChEBI" id="CHEBI:29035"/>
        <label>1</label>
    </ligand>
</feature>
<evidence type="ECO:0000256" key="1">
    <source>
        <dbReference type="ARBA" id="ARBA00009227"/>
    </source>
</evidence>
<dbReference type="FunFam" id="3.40.800.10:FF:000006">
    <property type="entry name" value="Agmatinase 1"/>
    <property type="match status" value="1"/>
</dbReference>
<feature type="binding site" evidence="6">
    <location>
        <position position="311"/>
    </location>
    <ligand>
        <name>Mn(2+)</name>
        <dbReference type="ChEBI" id="CHEBI:29035"/>
        <label>1</label>
    </ligand>
</feature>
<dbReference type="PROSITE" id="PS01053">
    <property type="entry name" value="ARGINASE_1"/>
    <property type="match status" value="1"/>
</dbReference>
<sequence length="404" mass="44090">MLWRSIVLSALFLSVAFAHSTYHVDEQEPIAQERLEELERKWGIDWGFSGVSTFAHLPHIRCLTHPERAYDIGIIGAPFDTAVSYRPGARFGPRAIRAGSSRQTSFRGFNPRANLNPYTSWATIVDCGDIPITPFDNALALRQMSEAFQELGNRAPTTEALASSTGYLHRPKLLTLGGDHSIALPALRALKQIYGQPIAVVHFDAHLDTWHPAKYPSAWIDPTDTSTQSFFNHGSMFWIAATEGLIANGSSVHAGLRTRLSGDEPEDYADDSNQGWIRISTDDIDEIGVKGIISSIMERVGTEMPVYLSIDIDVIDPGMAPGTGTPEPGGWTTRELIRILRGIEGMNVVGADIVEVSPAYDGSAETTGLAAAQVAYEVLTSIVRKGLIEQAKTGESKESVRDEL</sequence>
<dbReference type="AlphaFoldDB" id="A0A6A6IZ65"/>
<evidence type="ECO:0000256" key="8">
    <source>
        <dbReference type="SAM" id="SignalP"/>
    </source>
</evidence>
<dbReference type="OrthoDB" id="288726at2759"/>
<comment type="catalytic activity">
    <reaction evidence="4">
        <text>agmatine + H2O = urea + putrescine</text>
        <dbReference type="Rhea" id="RHEA:13929"/>
        <dbReference type="ChEBI" id="CHEBI:15377"/>
        <dbReference type="ChEBI" id="CHEBI:16199"/>
        <dbReference type="ChEBI" id="CHEBI:58145"/>
        <dbReference type="ChEBI" id="CHEBI:326268"/>
        <dbReference type="EC" id="3.5.3.11"/>
    </reaction>
</comment>
<dbReference type="GO" id="GO:0046872">
    <property type="term" value="F:metal ion binding"/>
    <property type="evidence" value="ECO:0007669"/>
    <property type="project" value="UniProtKB-KW"/>
</dbReference>
<dbReference type="PANTHER" id="PTHR11358">
    <property type="entry name" value="ARGINASE/AGMATINASE"/>
    <property type="match status" value="1"/>
</dbReference>
<dbReference type="Pfam" id="PF00491">
    <property type="entry name" value="Arginase"/>
    <property type="match status" value="1"/>
</dbReference>
<dbReference type="EC" id="3.5.3.11" evidence="5"/>
<feature type="binding site" evidence="6">
    <location>
        <position position="313"/>
    </location>
    <ligand>
        <name>Mn(2+)</name>
        <dbReference type="ChEBI" id="CHEBI:29035"/>
        <label>1</label>
    </ligand>
</feature>
<evidence type="ECO:0000256" key="2">
    <source>
        <dbReference type="ARBA" id="ARBA00022723"/>
    </source>
</evidence>
<organism evidence="9 10">
    <name type="scientific">Trematosphaeria pertusa</name>
    <dbReference type="NCBI Taxonomy" id="390896"/>
    <lineage>
        <taxon>Eukaryota</taxon>
        <taxon>Fungi</taxon>
        <taxon>Dikarya</taxon>
        <taxon>Ascomycota</taxon>
        <taxon>Pezizomycotina</taxon>
        <taxon>Dothideomycetes</taxon>
        <taxon>Pleosporomycetidae</taxon>
        <taxon>Pleosporales</taxon>
        <taxon>Massarineae</taxon>
        <taxon>Trematosphaeriaceae</taxon>
        <taxon>Trematosphaeria</taxon>
    </lineage>
</organism>
<dbReference type="CDD" id="cd11592">
    <property type="entry name" value="Agmatinase_PAH"/>
    <property type="match status" value="1"/>
</dbReference>
<keyword evidence="3 7" id="KW-0378">Hydrolase</keyword>
<dbReference type="PRINTS" id="PR00116">
    <property type="entry name" value="ARGINASE"/>
</dbReference>
<evidence type="ECO:0000256" key="4">
    <source>
        <dbReference type="ARBA" id="ARBA00050304"/>
    </source>
</evidence>
<keyword evidence="8" id="KW-0732">Signal</keyword>
<gene>
    <name evidence="9" type="ORF">BU26DRAFT_471314</name>
</gene>
<dbReference type="InterPro" id="IPR020855">
    <property type="entry name" value="Ureohydrolase_Mn_BS"/>
</dbReference>
<dbReference type="GO" id="GO:0033389">
    <property type="term" value="P:putrescine biosynthetic process from arginine, via agmatine"/>
    <property type="evidence" value="ECO:0007669"/>
    <property type="project" value="TreeGrafter"/>
</dbReference>
<name>A0A6A6IZ65_9PLEO</name>
<keyword evidence="10" id="KW-1185">Reference proteome</keyword>
<keyword evidence="2 6" id="KW-0479">Metal-binding</keyword>
<proteinExistence type="inferred from homology"/>
<comment type="similarity">
    <text evidence="1">Belongs to the arginase family. Agmatinase subfamily.</text>
</comment>
<evidence type="ECO:0000256" key="5">
    <source>
        <dbReference type="ARBA" id="ARBA00066392"/>
    </source>
</evidence>
<evidence type="ECO:0000256" key="3">
    <source>
        <dbReference type="ARBA" id="ARBA00022801"/>
    </source>
</evidence>